<organism evidence="1 2">
    <name type="scientific">Lentinula guzmanii</name>
    <dbReference type="NCBI Taxonomy" id="2804957"/>
    <lineage>
        <taxon>Eukaryota</taxon>
        <taxon>Fungi</taxon>
        <taxon>Dikarya</taxon>
        <taxon>Basidiomycota</taxon>
        <taxon>Agaricomycotina</taxon>
        <taxon>Agaricomycetes</taxon>
        <taxon>Agaricomycetidae</taxon>
        <taxon>Agaricales</taxon>
        <taxon>Marasmiineae</taxon>
        <taxon>Omphalotaceae</taxon>
        <taxon>Lentinula</taxon>
    </lineage>
</organism>
<comment type="caution">
    <text evidence="1">The sequence shown here is derived from an EMBL/GenBank/DDBJ whole genome shotgun (WGS) entry which is preliminary data.</text>
</comment>
<proteinExistence type="predicted"/>
<reference evidence="1" key="1">
    <citation type="submission" date="2022-08" db="EMBL/GenBank/DDBJ databases">
        <authorList>
            <consortium name="DOE Joint Genome Institute"/>
            <person name="Min B."/>
            <person name="Sierra-Patev S."/>
            <person name="Naranjo-Ortiz M."/>
            <person name="Looney B."/>
            <person name="Konkel Z."/>
            <person name="Slot J.C."/>
            <person name="Sakamoto Y."/>
            <person name="Steenwyk J.L."/>
            <person name="Rokas A."/>
            <person name="Carro J."/>
            <person name="Camarero S."/>
            <person name="Ferreira P."/>
            <person name="Molpeceres G."/>
            <person name="Ruiz-duenas F.J."/>
            <person name="Serrano A."/>
            <person name="Henrissat B."/>
            <person name="Drula E."/>
            <person name="Hughes K.W."/>
            <person name="Mata J.L."/>
            <person name="Ishikawa N.K."/>
            <person name="Vargas-Isla R."/>
            <person name="Ushijima S."/>
            <person name="Smith C.A."/>
            <person name="Ahrendt S."/>
            <person name="Andreopoulos W."/>
            <person name="He G."/>
            <person name="LaButti K."/>
            <person name="Lipzen A."/>
            <person name="Ng V."/>
            <person name="Riley R."/>
            <person name="Sandor L."/>
            <person name="Barry K."/>
            <person name="Martinez A.T."/>
            <person name="Xiao Y."/>
            <person name="Gibbons J.G."/>
            <person name="Terashima K."/>
            <person name="Hibbett D.S."/>
            <person name="Grigoriev I.V."/>
        </authorList>
    </citation>
    <scope>NUCLEOTIDE SEQUENCE</scope>
    <source>
        <strain evidence="1">ET3784</strain>
    </source>
</reference>
<name>A0AA38JW66_9AGAR</name>
<reference evidence="1" key="2">
    <citation type="journal article" date="2023" name="Proc. Natl. Acad. Sci. U.S.A.">
        <title>A global phylogenomic analysis of the shiitake genus Lentinula.</title>
        <authorList>
            <person name="Sierra-Patev S."/>
            <person name="Min B."/>
            <person name="Naranjo-Ortiz M."/>
            <person name="Looney B."/>
            <person name="Konkel Z."/>
            <person name="Slot J.C."/>
            <person name="Sakamoto Y."/>
            <person name="Steenwyk J.L."/>
            <person name="Rokas A."/>
            <person name="Carro J."/>
            <person name="Camarero S."/>
            <person name="Ferreira P."/>
            <person name="Molpeceres G."/>
            <person name="Ruiz-Duenas F.J."/>
            <person name="Serrano A."/>
            <person name="Henrissat B."/>
            <person name="Drula E."/>
            <person name="Hughes K.W."/>
            <person name="Mata J.L."/>
            <person name="Ishikawa N.K."/>
            <person name="Vargas-Isla R."/>
            <person name="Ushijima S."/>
            <person name="Smith C.A."/>
            <person name="Donoghue J."/>
            <person name="Ahrendt S."/>
            <person name="Andreopoulos W."/>
            <person name="He G."/>
            <person name="LaButti K."/>
            <person name="Lipzen A."/>
            <person name="Ng V."/>
            <person name="Riley R."/>
            <person name="Sandor L."/>
            <person name="Barry K."/>
            <person name="Martinez A.T."/>
            <person name="Xiao Y."/>
            <person name="Gibbons J.G."/>
            <person name="Terashima K."/>
            <person name="Grigoriev I.V."/>
            <person name="Hibbett D."/>
        </authorList>
    </citation>
    <scope>NUCLEOTIDE SEQUENCE</scope>
    <source>
        <strain evidence="1">ET3784</strain>
    </source>
</reference>
<sequence length="387" mass="43744">MILTDTQNAARAWLSSQKAGDVTPHKFQAALNNTILPDLGIQRKQPLWLVILGWQLTVIRKGVYMDGHECPDVFECQMAHYDGPDLVQTPPSLRSGEKEIIPQFHDESSLHALEYKAKDWLGPGQTILQKKTRGRLIHVSDFINPENGCLICQSANGRITRDARKVIYPGANGDDWWDTEQLLTQMKEAISIFEEAHPDSPDALRAWDMNKSDGGKQCKQHDTIIPCSNRHTQFCGQSQKMTLPDGFDVRGMKAKCSPICPFENENCCIAWLMSKQDNFRNQPSMLESLITGAGHHCIFLPKFHCELNPIEMKTFQEAKDTAFKYLDACPVDVIQWFINRSFRFMSAYQLGLTGKAAEWAVRKQKAHRSVSAAAMMHLDAILQPITT</sequence>
<dbReference type="PANTHER" id="PTHR35871">
    <property type="entry name" value="EXPRESSED PROTEIN"/>
    <property type="match status" value="1"/>
</dbReference>
<dbReference type="PANTHER" id="PTHR35871:SF1">
    <property type="entry name" value="CXC1-LIKE CYSTEINE CLUSTER ASSOCIATED WITH KDZ TRANSPOSASES DOMAIN-CONTAINING PROTEIN"/>
    <property type="match status" value="1"/>
</dbReference>
<dbReference type="AlphaFoldDB" id="A0AA38JW66"/>
<evidence type="ECO:0000313" key="1">
    <source>
        <dbReference type="EMBL" id="KAJ3737470.1"/>
    </source>
</evidence>
<dbReference type="Proteomes" id="UP001176059">
    <property type="component" value="Unassembled WGS sequence"/>
</dbReference>
<evidence type="ECO:0000313" key="2">
    <source>
        <dbReference type="Proteomes" id="UP001176059"/>
    </source>
</evidence>
<protein>
    <submittedName>
        <fullName evidence="1">Uncharacterized protein</fullName>
    </submittedName>
</protein>
<dbReference type="EMBL" id="JANVFO010000001">
    <property type="protein sequence ID" value="KAJ3737470.1"/>
    <property type="molecule type" value="Genomic_DNA"/>
</dbReference>
<accession>A0AA38JW66</accession>
<gene>
    <name evidence="1" type="ORF">DFJ43DRAFT_1128663</name>
</gene>
<keyword evidence="2" id="KW-1185">Reference proteome</keyword>